<feature type="transmembrane region" description="Helical" evidence="1">
    <location>
        <begin position="20"/>
        <end position="39"/>
    </location>
</feature>
<dbReference type="Proteomes" id="UP000652761">
    <property type="component" value="Unassembled WGS sequence"/>
</dbReference>
<feature type="non-terminal residue" evidence="2">
    <location>
        <position position="244"/>
    </location>
</feature>
<gene>
    <name evidence="2" type="ORF">Taro_049258</name>
</gene>
<keyword evidence="1" id="KW-0472">Membrane</keyword>
<sequence>CSCCCSVYVASVVARRVRVVAARLALDSLAVVFLVWRTLASPSKCPCLVDYPSVVGVCAVVVVCLDLCVCALCSGRRAEQTEVHRLVTLCSGGGFPELFVVVLSGALVVLVEDRPLSLLVEVLPRSALCLFRATVVLPLWFVLCAVWLGYVLVRFSQDGSWRFWWRFSPKLPGVVLVVATLSLCRDELLLLPVGLSVLQSAWALSVKVSCPWLCVWLLHWPACLVSRFQVSWLRWWDCVSPWLG</sequence>
<feature type="transmembrane region" description="Helical" evidence="1">
    <location>
        <begin position="86"/>
        <end position="110"/>
    </location>
</feature>
<dbReference type="AlphaFoldDB" id="A0A843XAF2"/>
<name>A0A843XAF2_COLES</name>
<keyword evidence="3" id="KW-1185">Reference proteome</keyword>
<reference evidence="2" key="1">
    <citation type="submission" date="2017-07" db="EMBL/GenBank/DDBJ databases">
        <title>Taro Niue Genome Assembly and Annotation.</title>
        <authorList>
            <person name="Atibalentja N."/>
            <person name="Keating K."/>
            <person name="Fields C.J."/>
        </authorList>
    </citation>
    <scope>NUCLEOTIDE SEQUENCE</scope>
    <source>
        <strain evidence="2">Niue_2</strain>
        <tissue evidence="2">Leaf</tissue>
    </source>
</reference>
<comment type="caution">
    <text evidence="2">The sequence shown here is derived from an EMBL/GenBank/DDBJ whole genome shotgun (WGS) entry which is preliminary data.</text>
</comment>
<feature type="transmembrane region" description="Helical" evidence="1">
    <location>
        <begin position="130"/>
        <end position="153"/>
    </location>
</feature>
<protein>
    <submittedName>
        <fullName evidence="2">Uncharacterized protein</fullName>
    </submittedName>
</protein>
<dbReference type="EMBL" id="NMUH01006944">
    <property type="protein sequence ID" value="MQM16302.1"/>
    <property type="molecule type" value="Genomic_DNA"/>
</dbReference>
<organism evidence="2 3">
    <name type="scientific">Colocasia esculenta</name>
    <name type="common">Wild taro</name>
    <name type="synonym">Arum esculentum</name>
    <dbReference type="NCBI Taxonomy" id="4460"/>
    <lineage>
        <taxon>Eukaryota</taxon>
        <taxon>Viridiplantae</taxon>
        <taxon>Streptophyta</taxon>
        <taxon>Embryophyta</taxon>
        <taxon>Tracheophyta</taxon>
        <taxon>Spermatophyta</taxon>
        <taxon>Magnoliopsida</taxon>
        <taxon>Liliopsida</taxon>
        <taxon>Araceae</taxon>
        <taxon>Aroideae</taxon>
        <taxon>Colocasieae</taxon>
        <taxon>Colocasia</taxon>
    </lineage>
</organism>
<proteinExistence type="predicted"/>
<feature type="non-terminal residue" evidence="2">
    <location>
        <position position="1"/>
    </location>
</feature>
<feature type="transmembrane region" description="Helical" evidence="1">
    <location>
        <begin position="51"/>
        <end position="74"/>
    </location>
</feature>
<evidence type="ECO:0000313" key="2">
    <source>
        <dbReference type="EMBL" id="MQM16302.1"/>
    </source>
</evidence>
<evidence type="ECO:0000256" key="1">
    <source>
        <dbReference type="SAM" id="Phobius"/>
    </source>
</evidence>
<accession>A0A843XAF2</accession>
<keyword evidence="1" id="KW-1133">Transmembrane helix</keyword>
<evidence type="ECO:0000313" key="3">
    <source>
        <dbReference type="Proteomes" id="UP000652761"/>
    </source>
</evidence>
<keyword evidence="1" id="KW-0812">Transmembrane</keyword>